<evidence type="ECO:0008006" key="3">
    <source>
        <dbReference type="Google" id="ProtNLM"/>
    </source>
</evidence>
<evidence type="ECO:0000313" key="1">
    <source>
        <dbReference type="EMBL" id="MCZ8513592.1"/>
    </source>
</evidence>
<keyword evidence="2" id="KW-1185">Reference proteome</keyword>
<dbReference type="Proteomes" id="UP001527882">
    <property type="component" value="Unassembled WGS sequence"/>
</dbReference>
<gene>
    <name evidence="1" type="ORF">O9H85_14340</name>
</gene>
<reference evidence="1 2" key="1">
    <citation type="submission" date="2022-12" db="EMBL/GenBank/DDBJ databases">
        <title>Draft genome sequence of Paenibacillus sp. dW9.</title>
        <authorList>
            <person name="Choi E.-W."/>
            <person name="Kim D.-U."/>
        </authorList>
    </citation>
    <scope>NUCLEOTIDE SEQUENCE [LARGE SCALE GENOMIC DNA]</scope>
    <source>
        <strain evidence="2">dW9</strain>
    </source>
</reference>
<dbReference type="RefSeq" id="WP_269882108.1">
    <property type="nucleotide sequence ID" value="NZ_JAQAGZ010000008.1"/>
</dbReference>
<dbReference type="EMBL" id="JAQAGZ010000008">
    <property type="protein sequence ID" value="MCZ8513592.1"/>
    <property type="molecule type" value="Genomic_DNA"/>
</dbReference>
<comment type="caution">
    <text evidence="1">The sequence shown here is derived from an EMBL/GenBank/DDBJ whole genome shotgun (WGS) entry which is preliminary data.</text>
</comment>
<accession>A0ABT4QA07</accession>
<evidence type="ECO:0000313" key="2">
    <source>
        <dbReference type="Proteomes" id="UP001527882"/>
    </source>
</evidence>
<sequence length="126" mass="13581">MPFTTGLITNTSANGTAASTVVFNVLNADPVFVTIVHLQIFGVLNTDVPRIPLHNVGYQVLPNTVSVKTFSIGGFFAYEVQFNVIARTNLGDTVSIFGLDASGNLVTGQRYIQSEFKEISQLTTIP</sequence>
<organism evidence="1 2">
    <name type="scientific">Paenibacillus gyeongsangnamensis</name>
    <dbReference type="NCBI Taxonomy" id="3388067"/>
    <lineage>
        <taxon>Bacteria</taxon>
        <taxon>Bacillati</taxon>
        <taxon>Bacillota</taxon>
        <taxon>Bacilli</taxon>
        <taxon>Bacillales</taxon>
        <taxon>Paenibacillaceae</taxon>
        <taxon>Paenibacillus</taxon>
    </lineage>
</organism>
<name>A0ABT4QA07_9BACL</name>
<protein>
    <recommendedName>
        <fullName evidence="3">Exosporium protein C</fullName>
    </recommendedName>
</protein>
<proteinExistence type="predicted"/>